<feature type="transmembrane region" description="Helical" evidence="1">
    <location>
        <begin position="64"/>
        <end position="81"/>
    </location>
</feature>
<comment type="caution">
    <text evidence="2">The sequence shown here is derived from an EMBL/GenBank/DDBJ whole genome shotgun (WGS) entry which is preliminary data.</text>
</comment>
<keyword evidence="3" id="KW-1185">Reference proteome</keyword>
<dbReference type="AlphaFoldDB" id="A0A314KZ49"/>
<evidence type="ECO:0008006" key="4">
    <source>
        <dbReference type="Google" id="ProtNLM"/>
    </source>
</evidence>
<evidence type="ECO:0000313" key="3">
    <source>
        <dbReference type="Proteomes" id="UP000187609"/>
    </source>
</evidence>
<keyword evidence="1" id="KW-0812">Transmembrane</keyword>
<keyword evidence="1" id="KW-0472">Membrane</keyword>
<accession>A0A314KZ49</accession>
<reference evidence="2" key="1">
    <citation type="submission" date="2016-11" db="EMBL/GenBank/DDBJ databases">
        <title>The genome of Nicotiana attenuata.</title>
        <authorList>
            <person name="Xu S."/>
            <person name="Brockmoeller T."/>
            <person name="Gaquerel E."/>
            <person name="Navarro A."/>
            <person name="Kuhl H."/>
            <person name="Gase K."/>
            <person name="Ling Z."/>
            <person name="Zhou W."/>
            <person name="Kreitzer C."/>
            <person name="Stanke M."/>
            <person name="Tang H."/>
            <person name="Lyons E."/>
            <person name="Pandey P."/>
            <person name="Pandey S.P."/>
            <person name="Timmermann B."/>
            <person name="Baldwin I.T."/>
        </authorList>
    </citation>
    <scope>NUCLEOTIDE SEQUENCE [LARGE SCALE GENOMIC DNA]</scope>
    <source>
        <strain evidence="2">UT</strain>
    </source>
</reference>
<dbReference type="Proteomes" id="UP000187609">
    <property type="component" value="Unassembled WGS sequence"/>
</dbReference>
<dbReference type="EMBL" id="MJEQ01000667">
    <property type="protein sequence ID" value="OIT34718.1"/>
    <property type="molecule type" value="Genomic_DNA"/>
</dbReference>
<evidence type="ECO:0000313" key="2">
    <source>
        <dbReference type="EMBL" id="OIT34718.1"/>
    </source>
</evidence>
<dbReference type="Gramene" id="OIT34718">
    <property type="protein sequence ID" value="OIT34718"/>
    <property type="gene ID" value="A4A49_56245"/>
</dbReference>
<sequence length="111" mass="12972">IGIQAPMACVFCHGSIETHAHLFFECHVTGALWLRLLTWLGHIRNRGDAKHELQWVCMAKRKNGLGAIISWAYAMTVYVIWRERNLLRFEKSTYDEDRVSREITLHIHIRG</sequence>
<feature type="non-terminal residue" evidence="2">
    <location>
        <position position="111"/>
    </location>
</feature>
<keyword evidence="1" id="KW-1133">Transmembrane helix</keyword>
<gene>
    <name evidence="2" type="ORF">A4A49_56245</name>
</gene>
<name>A0A314KZ49_NICAT</name>
<feature type="non-terminal residue" evidence="2">
    <location>
        <position position="1"/>
    </location>
</feature>
<evidence type="ECO:0000256" key="1">
    <source>
        <dbReference type="SAM" id="Phobius"/>
    </source>
</evidence>
<organism evidence="2 3">
    <name type="scientific">Nicotiana attenuata</name>
    <name type="common">Coyote tobacco</name>
    <dbReference type="NCBI Taxonomy" id="49451"/>
    <lineage>
        <taxon>Eukaryota</taxon>
        <taxon>Viridiplantae</taxon>
        <taxon>Streptophyta</taxon>
        <taxon>Embryophyta</taxon>
        <taxon>Tracheophyta</taxon>
        <taxon>Spermatophyta</taxon>
        <taxon>Magnoliopsida</taxon>
        <taxon>eudicotyledons</taxon>
        <taxon>Gunneridae</taxon>
        <taxon>Pentapetalae</taxon>
        <taxon>asterids</taxon>
        <taxon>lamiids</taxon>
        <taxon>Solanales</taxon>
        <taxon>Solanaceae</taxon>
        <taxon>Nicotianoideae</taxon>
        <taxon>Nicotianeae</taxon>
        <taxon>Nicotiana</taxon>
    </lineage>
</organism>
<protein>
    <recommendedName>
        <fullName evidence="4">Reverse transcriptase zinc-binding domain-containing protein</fullName>
    </recommendedName>
</protein>
<proteinExistence type="predicted"/>